<dbReference type="Pfam" id="PF21699">
    <property type="entry name" value="TM1266-like"/>
    <property type="match status" value="1"/>
</dbReference>
<organism evidence="2">
    <name type="scientific">candidate division WOR-3 bacterium</name>
    <dbReference type="NCBI Taxonomy" id="2052148"/>
    <lineage>
        <taxon>Bacteria</taxon>
        <taxon>Bacteria division WOR-3</taxon>
    </lineage>
</organism>
<dbReference type="SUPFAM" id="SSF55021">
    <property type="entry name" value="ACT-like"/>
    <property type="match status" value="1"/>
</dbReference>
<dbReference type="InterPro" id="IPR027271">
    <property type="entry name" value="Acetolactate_synth/TF_NikR_C"/>
</dbReference>
<proteinExistence type="predicted"/>
<accession>A0A7V3ZYH0</accession>
<sequence length="86" mass="9331">MEKLSENSDRLGLIGIFVNNKEAVKPLQEIISAYSSKILGRAGFNVPEATVIVLLFKGNTDELGAFTGKIGKIKGVQVKTLLKKEI</sequence>
<name>A0A7V3ZYH0_UNCW3</name>
<gene>
    <name evidence="1" type="ORF">ENU66_06230</name>
    <name evidence="2" type="ORF">ENU66_06735</name>
</gene>
<reference evidence="2" key="1">
    <citation type="journal article" date="2020" name="mSystems">
        <title>Genome- and Community-Level Interaction Insights into Carbon Utilization and Element Cycling Functions of Hydrothermarchaeota in Hydrothermal Sediment.</title>
        <authorList>
            <person name="Zhou Z."/>
            <person name="Liu Y."/>
            <person name="Xu W."/>
            <person name="Pan J."/>
            <person name="Luo Z.H."/>
            <person name="Li M."/>
        </authorList>
    </citation>
    <scope>NUCLEOTIDE SEQUENCE [LARGE SCALE GENOMIC DNA]</scope>
    <source>
        <strain evidence="2">SpSt-69</strain>
    </source>
</reference>
<dbReference type="Gene3D" id="3.30.70.1150">
    <property type="entry name" value="ACT-like. Chain A, domain 2"/>
    <property type="match status" value="1"/>
</dbReference>
<protein>
    <submittedName>
        <fullName evidence="2">CopG family transcriptional regulator</fullName>
    </submittedName>
</protein>
<comment type="caution">
    <text evidence="2">The sequence shown here is derived from an EMBL/GenBank/DDBJ whole genome shotgun (WGS) entry which is preliminary data.</text>
</comment>
<dbReference type="AlphaFoldDB" id="A0A7V3ZYH0"/>
<dbReference type="InterPro" id="IPR045865">
    <property type="entry name" value="ACT-like_dom_sf"/>
</dbReference>
<dbReference type="NCBIfam" id="TIGR03959">
    <property type="entry name" value="hyd_TM1266"/>
    <property type="match status" value="1"/>
</dbReference>
<evidence type="ECO:0000313" key="2">
    <source>
        <dbReference type="EMBL" id="HGL18003.1"/>
    </source>
</evidence>
<dbReference type="InterPro" id="IPR023860">
    <property type="entry name" value="FeFe-hyd_TM1266"/>
</dbReference>
<evidence type="ECO:0000313" key="1">
    <source>
        <dbReference type="EMBL" id="HGL17904.1"/>
    </source>
</evidence>
<dbReference type="EMBL" id="DTDJ01000043">
    <property type="protein sequence ID" value="HGL18003.1"/>
    <property type="molecule type" value="Genomic_DNA"/>
</dbReference>
<dbReference type="EMBL" id="DTDJ01000043">
    <property type="protein sequence ID" value="HGL17904.1"/>
    <property type="molecule type" value="Genomic_DNA"/>
</dbReference>